<sequence>MEVEIEIRVIDCLLENLTVHFEERGAAWFGLVQCFADCLLKQTRIDSALDPDEETELPVGAGASRFLCEPDVQLPARQRKGTGVKFHPIAPTQKAYALKALSGSGFRIFHGRISVRERATPVQTTAPEASW</sequence>
<evidence type="ECO:0000313" key="2">
    <source>
        <dbReference type="Proteomes" id="UP000467130"/>
    </source>
</evidence>
<gene>
    <name evidence="1" type="ORF">MSTO_42680</name>
</gene>
<name>A0A7I7QCM0_9MYCO</name>
<protein>
    <submittedName>
        <fullName evidence="1">Uncharacterized protein</fullName>
    </submittedName>
</protein>
<keyword evidence="2" id="KW-1185">Reference proteome</keyword>
<accession>A0A7I7QCM0</accession>
<dbReference type="KEGG" id="msto:MSTO_42680"/>
<dbReference type="AlphaFoldDB" id="A0A7I7QCM0"/>
<dbReference type="EMBL" id="AP022587">
    <property type="protein sequence ID" value="BBY24063.1"/>
    <property type="molecule type" value="Genomic_DNA"/>
</dbReference>
<dbReference type="Proteomes" id="UP000467130">
    <property type="component" value="Chromosome"/>
</dbReference>
<proteinExistence type="predicted"/>
<organism evidence="1 2">
    <name type="scientific">Mycobacterium stomatepiae</name>
    <dbReference type="NCBI Taxonomy" id="470076"/>
    <lineage>
        <taxon>Bacteria</taxon>
        <taxon>Bacillati</taxon>
        <taxon>Actinomycetota</taxon>
        <taxon>Actinomycetes</taxon>
        <taxon>Mycobacteriales</taxon>
        <taxon>Mycobacteriaceae</taxon>
        <taxon>Mycobacterium</taxon>
        <taxon>Mycobacterium simiae complex</taxon>
    </lineage>
</organism>
<evidence type="ECO:0000313" key="1">
    <source>
        <dbReference type="EMBL" id="BBY24063.1"/>
    </source>
</evidence>
<reference evidence="1 2" key="1">
    <citation type="journal article" date="2019" name="Emerg. Microbes Infect.">
        <title>Comprehensive subspecies identification of 175 nontuberculous mycobacteria species based on 7547 genomic profiles.</title>
        <authorList>
            <person name="Matsumoto Y."/>
            <person name="Kinjo T."/>
            <person name="Motooka D."/>
            <person name="Nabeya D."/>
            <person name="Jung N."/>
            <person name="Uechi K."/>
            <person name="Horii T."/>
            <person name="Iida T."/>
            <person name="Fujita J."/>
            <person name="Nakamura S."/>
        </authorList>
    </citation>
    <scope>NUCLEOTIDE SEQUENCE [LARGE SCALE GENOMIC DNA]</scope>
    <source>
        <strain evidence="1 2">JCM 17783</strain>
    </source>
</reference>